<evidence type="ECO:0000313" key="2">
    <source>
        <dbReference type="RefSeq" id="XP_008789626.1"/>
    </source>
</evidence>
<gene>
    <name evidence="2" type="primary">LOC103707056</name>
</gene>
<dbReference type="GeneID" id="103707056"/>
<dbReference type="OrthoDB" id="1917254at2759"/>
<accession>A0A8B7C1F3</accession>
<protein>
    <submittedName>
        <fullName evidence="2">Uncharacterized protein LOC103707056</fullName>
    </submittedName>
</protein>
<sequence length="150" mass="16778">MEYLMSMMAHSSVTYVSQARPKCNGKNLEDEMKELGKLRTAIMMEKCQSGDEVVICPIPRKRNTGTIFLSSRDHNELKVVADPDIIMSKASPPCFSCSPPIRASNPLIRDAHFREPRVQRASQVPVIDKLAEDFDCANCDSTMQNIVTMA</sequence>
<reference evidence="2" key="2">
    <citation type="submission" date="2025-08" db="UniProtKB">
        <authorList>
            <consortium name="RefSeq"/>
        </authorList>
    </citation>
    <scope>IDENTIFICATION</scope>
    <source>
        <tissue evidence="2">Young leaves</tissue>
    </source>
</reference>
<dbReference type="RefSeq" id="XP_008789626.1">
    <property type="nucleotide sequence ID" value="XM_008791404.4"/>
</dbReference>
<proteinExistence type="predicted"/>
<name>A0A8B7C1F3_PHODC</name>
<dbReference type="AlphaFoldDB" id="A0A8B7C1F3"/>
<reference evidence="1" key="1">
    <citation type="journal article" date="2019" name="Nat. Commun.">
        <title>Genome-wide association mapping of date palm fruit traits.</title>
        <authorList>
            <person name="Hazzouri K.M."/>
            <person name="Gros-Balthazard M."/>
            <person name="Flowers J.M."/>
            <person name="Copetti D."/>
            <person name="Lemansour A."/>
            <person name="Lebrun M."/>
            <person name="Masmoudi K."/>
            <person name="Ferrand S."/>
            <person name="Dhar M.I."/>
            <person name="Fresquez Z.A."/>
            <person name="Rosas U."/>
            <person name="Zhang J."/>
            <person name="Talag J."/>
            <person name="Lee S."/>
            <person name="Kudrna D."/>
            <person name="Powell R.F."/>
            <person name="Leitch I.J."/>
            <person name="Krueger R.R."/>
            <person name="Wing R.A."/>
            <person name="Amiri K.M.A."/>
            <person name="Purugganan M.D."/>
        </authorList>
    </citation>
    <scope>NUCLEOTIDE SEQUENCE [LARGE SCALE GENOMIC DNA]</scope>
    <source>
        <strain evidence="1">cv. Khalas</strain>
    </source>
</reference>
<evidence type="ECO:0000313" key="1">
    <source>
        <dbReference type="Proteomes" id="UP000228380"/>
    </source>
</evidence>
<organism evidence="1 2">
    <name type="scientific">Phoenix dactylifera</name>
    <name type="common">Date palm</name>
    <dbReference type="NCBI Taxonomy" id="42345"/>
    <lineage>
        <taxon>Eukaryota</taxon>
        <taxon>Viridiplantae</taxon>
        <taxon>Streptophyta</taxon>
        <taxon>Embryophyta</taxon>
        <taxon>Tracheophyta</taxon>
        <taxon>Spermatophyta</taxon>
        <taxon>Magnoliopsida</taxon>
        <taxon>Liliopsida</taxon>
        <taxon>Arecaceae</taxon>
        <taxon>Coryphoideae</taxon>
        <taxon>Phoeniceae</taxon>
        <taxon>Phoenix</taxon>
    </lineage>
</organism>
<dbReference type="PANTHER" id="PTHR33384">
    <property type="entry name" value="EXPRESSED PROTEIN"/>
    <property type="match status" value="1"/>
</dbReference>
<dbReference type="Proteomes" id="UP000228380">
    <property type="component" value="Chromosome 7"/>
</dbReference>
<keyword evidence="1" id="KW-1185">Reference proteome</keyword>
<dbReference type="PANTHER" id="PTHR33384:SF40">
    <property type="match status" value="1"/>
</dbReference>
<dbReference type="KEGG" id="pda:103707056"/>